<feature type="domain" description="Metallo-beta-lactamase" evidence="4">
    <location>
        <begin position="45"/>
        <end position="245"/>
    </location>
</feature>
<dbReference type="PANTHER" id="PTHR43546:SF3">
    <property type="entry name" value="UPF0173 METAL-DEPENDENT HYDROLASE MJ1163"/>
    <property type="match status" value="1"/>
</dbReference>
<evidence type="ECO:0000313" key="6">
    <source>
        <dbReference type="Proteomes" id="UP001595711"/>
    </source>
</evidence>
<keyword evidence="6" id="KW-1185">Reference proteome</keyword>
<dbReference type="InterPro" id="IPR036866">
    <property type="entry name" value="RibonucZ/Hydroxyglut_hydro"/>
</dbReference>
<feature type="chain" id="PRO_5045534307" description="UPF0173 metal-dependent hydrolase ACFOOQ_15230" evidence="3">
    <location>
        <begin position="30"/>
        <end position="281"/>
    </location>
</feature>
<dbReference type="PANTHER" id="PTHR43546">
    <property type="entry name" value="UPF0173 METAL-DEPENDENT HYDROLASE MJ1163-RELATED"/>
    <property type="match status" value="1"/>
</dbReference>
<evidence type="ECO:0000313" key="5">
    <source>
        <dbReference type="EMBL" id="MFC3676909.1"/>
    </source>
</evidence>
<dbReference type="GO" id="GO:0016787">
    <property type="term" value="F:hydrolase activity"/>
    <property type="evidence" value="ECO:0007669"/>
    <property type="project" value="UniProtKB-KW"/>
</dbReference>
<gene>
    <name evidence="5" type="ORF">ACFOOQ_15230</name>
</gene>
<dbReference type="SMART" id="SM00849">
    <property type="entry name" value="Lactamase_B"/>
    <property type="match status" value="1"/>
</dbReference>
<dbReference type="InterPro" id="IPR050114">
    <property type="entry name" value="UPF0173_UPF0282_UlaG_hydrolase"/>
</dbReference>
<dbReference type="HAMAP" id="MF_00457">
    <property type="entry name" value="UPF0173"/>
    <property type="match status" value="1"/>
</dbReference>
<dbReference type="RefSeq" id="WP_379728184.1">
    <property type="nucleotide sequence ID" value="NZ_JBHRYJ010000003.1"/>
</dbReference>
<comment type="caution">
    <text evidence="5">The sequence shown here is derived from an EMBL/GenBank/DDBJ whole genome shotgun (WGS) entry which is preliminary data.</text>
</comment>
<dbReference type="EMBL" id="JBHRYJ010000003">
    <property type="protein sequence ID" value="MFC3676909.1"/>
    <property type="molecule type" value="Genomic_DNA"/>
</dbReference>
<keyword evidence="1 2" id="KW-0378">Hydrolase</keyword>
<dbReference type="Gene3D" id="3.60.15.10">
    <property type="entry name" value="Ribonuclease Z/Hydroxyacylglutathione hydrolase-like"/>
    <property type="match status" value="1"/>
</dbReference>
<comment type="similarity">
    <text evidence="2">Belongs to the UPF0173 family.</text>
</comment>
<dbReference type="Proteomes" id="UP001595711">
    <property type="component" value="Unassembled WGS sequence"/>
</dbReference>
<evidence type="ECO:0000256" key="2">
    <source>
        <dbReference type="HAMAP-Rule" id="MF_00457"/>
    </source>
</evidence>
<protein>
    <recommendedName>
        <fullName evidence="2">UPF0173 metal-dependent hydrolase ACFOOQ_15230</fullName>
    </recommendedName>
</protein>
<sequence>MRHITRVLWVSVALLFGWALPGTSAPAQAQGGQTLGGKTELLWLGQSAFRITTPGGKVILIDPFITQNPKTPAAWKDLGRLGRIDVVLVSHGHGDHFGDAATIVKAQNIKMWGPAGLADTLVEVGLLTTDQAPRMNKGGTIFPLGPGISITQTRAEHSSEFIYMNNGKREVHVGGEPVGFIIRLENGFTIYHMGDTGLFGDMTLIADRYRPDLVLIPIGGHFVMDPNDAAAATRILHPKYAIPMHYGTIPQLAGTPAQYKAALQGETVEIREMQPGDTTSF</sequence>
<dbReference type="SUPFAM" id="SSF56281">
    <property type="entry name" value="Metallo-hydrolase/oxidoreductase"/>
    <property type="match status" value="1"/>
</dbReference>
<name>A0ABV7VI92_9PROT</name>
<dbReference type="Pfam" id="PF12706">
    <property type="entry name" value="Lactamase_B_2"/>
    <property type="match status" value="1"/>
</dbReference>
<dbReference type="InterPro" id="IPR022877">
    <property type="entry name" value="UPF0173"/>
</dbReference>
<proteinExistence type="inferred from homology"/>
<evidence type="ECO:0000259" key="4">
    <source>
        <dbReference type="SMART" id="SM00849"/>
    </source>
</evidence>
<keyword evidence="3" id="KW-0732">Signal</keyword>
<dbReference type="NCBIfam" id="NF001911">
    <property type="entry name" value="PRK00685.1"/>
    <property type="match status" value="1"/>
</dbReference>
<organism evidence="5 6">
    <name type="scientific">Ferrovibrio xuzhouensis</name>
    <dbReference type="NCBI Taxonomy" id="1576914"/>
    <lineage>
        <taxon>Bacteria</taxon>
        <taxon>Pseudomonadati</taxon>
        <taxon>Pseudomonadota</taxon>
        <taxon>Alphaproteobacteria</taxon>
        <taxon>Rhodospirillales</taxon>
        <taxon>Rhodospirillaceae</taxon>
        <taxon>Ferrovibrio</taxon>
    </lineage>
</organism>
<accession>A0ABV7VI92</accession>
<feature type="signal peptide" evidence="3">
    <location>
        <begin position="1"/>
        <end position="29"/>
    </location>
</feature>
<evidence type="ECO:0000256" key="1">
    <source>
        <dbReference type="ARBA" id="ARBA00022801"/>
    </source>
</evidence>
<reference evidence="6" key="1">
    <citation type="journal article" date="2019" name="Int. J. Syst. Evol. Microbiol.">
        <title>The Global Catalogue of Microorganisms (GCM) 10K type strain sequencing project: providing services to taxonomists for standard genome sequencing and annotation.</title>
        <authorList>
            <consortium name="The Broad Institute Genomics Platform"/>
            <consortium name="The Broad Institute Genome Sequencing Center for Infectious Disease"/>
            <person name="Wu L."/>
            <person name="Ma J."/>
        </authorList>
    </citation>
    <scope>NUCLEOTIDE SEQUENCE [LARGE SCALE GENOMIC DNA]</scope>
    <source>
        <strain evidence="6">KCTC 42182</strain>
    </source>
</reference>
<evidence type="ECO:0000256" key="3">
    <source>
        <dbReference type="SAM" id="SignalP"/>
    </source>
</evidence>
<dbReference type="InterPro" id="IPR001279">
    <property type="entry name" value="Metallo-B-lactamas"/>
</dbReference>